<comment type="caution">
    <text evidence="2">The sequence shown here is derived from an EMBL/GenBank/DDBJ whole genome shotgun (WGS) entry which is preliminary data.</text>
</comment>
<feature type="compositionally biased region" description="Pro residues" evidence="1">
    <location>
        <begin position="713"/>
        <end position="725"/>
    </location>
</feature>
<feature type="compositionally biased region" description="Polar residues" evidence="1">
    <location>
        <begin position="132"/>
        <end position="143"/>
    </location>
</feature>
<proteinExistence type="predicted"/>
<organism evidence="2 3">
    <name type="scientific">Megalops atlanticus</name>
    <name type="common">Tarpon</name>
    <name type="synonym">Clupea gigantea</name>
    <dbReference type="NCBI Taxonomy" id="7932"/>
    <lineage>
        <taxon>Eukaryota</taxon>
        <taxon>Metazoa</taxon>
        <taxon>Chordata</taxon>
        <taxon>Craniata</taxon>
        <taxon>Vertebrata</taxon>
        <taxon>Euteleostomi</taxon>
        <taxon>Actinopterygii</taxon>
        <taxon>Neopterygii</taxon>
        <taxon>Teleostei</taxon>
        <taxon>Elopiformes</taxon>
        <taxon>Megalopidae</taxon>
        <taxon>Megalops</taxon>
    </lineage>
</organism>
<gene>
    <name evidence="2" type="ORF">MATL_G00220900</name>
</gene>
<feature type="region of interest" description="Disordered" evidence="1">
    <location>
        <begin position="461"/>
        <end position="559"/>
    </location>
</feature>
<feature type="compositionally biased region" description="Basic and acidic residues" evidence="1">
    <location>
        <begin position="386"/>
        <end position="416"/>
    </location>
</feature>
<feature type="compositionally biased region" description="Basic and acidic residues" evidence="1">
    <location>
        <begin position="527"/>
        <end position="547"/>
    </location>
</feature>
<feature type="region of interest" description="Disordered" evidence="1">
    <location>
        <begin position="217"/>
        <end position="437"/>
    </location>
</feature>
<evidence type="ECO:0000313" key="2">
    <source>
        <dbReference type="EMBL" id="KAG7458504.1"/>
    </source>
</evidence>
<name>A0A9D3PJ30_MEGAT</name>
<feature type="compositionally biased region" description="Gly residues" evidence="1">
    <location>
        <begin position="30"/>
        <end position="48"/>
    </location>
</feature>
<feature type="compositionally biased region" description="Polar residues" evidence="1">
    <location>
        <begin position="752"/>
        <end position="767"/>
    </location>
</feature>
<dbReference type="AlphaFoldDB" id="A0A9D3PJ30"/>
<evidence type="ECO:0000313" key="3">
    <source>
        <dbReference type="Proteomes" id="UP001046870"/>
    </source>
</evidence>
<feature type="region of interest" description="Disordered" evidence="1">
    <location>
        <begin position="644"/>
        <end position="669"/>
    </location>
</feature>
<feature type="compositionally biased region" description="Basic and acidic residues" evidence="1">
    <location>
        <begin position="282"/>
        <end position="298"/>
    </location>
</feature>
<reference evidence="2" key="1">
    <citation type="submission" date="2021-01" db="EMBL/GenBank/DDBJ databases">
        <authorList>
            <person name="Zahm M."/>
            <person name="Roques C."/>
            <person name="Cabau C."/>
            <person name="Klopp C."/>
            <person name="Donnadieu C."/>
            <person name="Jouanno E."/>
            <person name="Lampietro C."/>
            <person name="Louis A."/>
            <person name="Herpin A."/>
            <person name="Echchiki A."/>
            <person name="Berthelot C."/>
            <person name="Parey E."/>
            <person name="Roest-Crollius H."/>
            <person name="Braasch I."/>
            <person name="Postlethwait J."/>
            <person name="Bobe J."/>
            <person name="Montfort J."/>
            <person name="Bouchez O."/>
            <person name="Begum T."/>
            <person name="Mejri S."/>
            <person name="Adams A."/>
            <person name="Chen W.-J."/>
            <person name="Guiguen Y."/>
        </authorList>
    </citation>
    <scope>NUCLEOTIDE SEQUENCE</scope>
    <source>
        <strain evidence="2">YG-15Mar2019-1</strain>
        <tissue evidence="2">Brain</tissue>
    </source>
</reference>
<keyword evidence="3" id="KW-1185">Reference proteome</keyword>
<accession>A0A9D3PJ30</accession>
<sequence length="785" mass="84293">MSQGSSEGLLQLMLRRAEPNLAVATPVARPGGGRPCWGGDGDGVGPGHGGEEASGCSDGLLPSADEAKRDGEQEVPPPDSEEEEEAETPGRNGKSGEWTPVPEDADSPVFIPRWERKRELPPPPLWGRLLSSAEQTPGTAQDTAESEQGYPGDTQAGLKLGLALGLGLGLGLALGLGLGLASEQDDGPESSPTEEEFLSLDQIPKWEQRRLLPLSILLQDQESDGPNVGSDLTPSQQSAEGPTGTAAADTIDCPNISETQACDDNVISPEVQKVSLDTCHPTPDRDRGTASPAEDPKRRGSARSSEQDSDSGTAAAIPIPEPLSTMCQGNSEIPGQDSAPVDLRDVPEAVEQDSEAGLLLPSETAAAEKTSTSQTGTKKKKTKVKGLTDGKVKKLAQRIKDRWRERRGIGGSHGEDGETEEESEREERESQATIWYVRHEPIKDGTCGDIPTKMEEGVVCQTSIKNQAPPPPEGSHVTSACGPIDLADETFTQEKGSSMPKRHSATPMETANQSQTGGDSETQQSQNDDHSEKINAEDSQLEDRESKASQSGFCAPEDSQWVCRNVEPDNSMEANRARISPQEVHVTSHLLNRRSDEIYDSLEAYMAPDADQSRGSKLEAPPLDFSCVESGGLLDSSALIGRARLSRTREHRPPGRRRGRGGGGAEEEGVGFWIFRDSIEEAVEDLREKEPGKEGRWAGVYRIPRTGIHTAPPSSPPSSPPPFSPSVPYFLLFPAGRGSKLPPFPESKLRKTSSSPTRGRPDNSSAEPSHPRRTMTSKMKTKRKK</sequence>
<feature type="compositionally biased region" description="Polar residues" evidence="1">
    <location>
        <begin position="230"/>
        <end position="240"/>
    </location>
</feature>
<protein>
    <submittedName>
        <fullName evidence="2">Uncharacterized protein</fullName>
    </submittedName>
</protein>
<feature type="region of interest" description="Disordered" evidence="1">
    <location>
        <begin position="24"/>
        <end position="156"/>
    </location>
</feature>
<feature type="compositionally biased region" description="Basic residues" evidence="1">
    <location>
        <begin position="771"/>
        <end position="785"/>
    </location>
</feature>
<evidence type="ECO:0000256" key="1">
    <source>
        <dbReference type="SAM" id="MobiDB-lite"/>
    </source>
</evidence>
<feature type="compositionally biased region" description="Polar residues" evidence="1">
    <location>
        <begin position="507"/>
        <end position="526"/>
    </location>
</feature>
<feature type="region of interest" description="Disordered" evidence="1">
    <location>
        <begin position="706"/>
        <end position="785"/>
    </location>
</feature>
<dbReference type="EMBL" id="JAFDVH010000020">
    <property type="protein sequence ID" value="KAG7458504.1"/>
    <property type="molecule type" value="Genomic_DNA"/>
</dbReference>
<dbReference type="Proteomes" id="UP001046870">
    <property type="component" value="Chromosome 20"/>
</dbReference>